<accession>A0A4Q2RBE7</accession>
<dbReference type="PANTHER" id="PTHR47151">
    <property type="entry name" value="LEU/ILE/VAL-BINDING ABC TRANSPORTER SUBUNIT"/>
    <property type="match status" value="1"/>
</dbReference>
<reference evidence="7 8" key="2">
    <citation type="submission" date="2019-02" db="EMBL/GenBank/DDBJ databases">
        <title>'Lichenibacterium ramalinii' gen. nov. sp. nov., 'Lichenibacterium minor' gen. nov. sp. nov.</title>
        <authorList>
            <person name="Pankratov T."/>
        </authorList>
    </citation>
    <scope>NUCLEOTIDE SEQUENCE [LARGE SCALE GENOMIC DNA]</scope>
    <source>
        <strain evidence="7 8">RmlP001</strain>
    </source>
</reference>
<evidence type="ECO:0000256" key="1">
    <source>
        <dbReference type="ARBA" id="ARBA00010062"/>
    </source>
</evidence>
<name>A0A4Q2RBE7_9HYPH</name>
<dbReference type="GO" id="GO:0006865">
    <property type="term" value="P:amino acid transport"/>
    <property type="evidence" value="ECO:0007669"/>
    <property type="project" value="UniProtKB-KW"/>
</dbReference>
<keyword evidence="4" id="KW-0029">Amino-acid transport</keyword>
<dbReference type="InterPro" id="IPR028081">
    <property type="entry name" value="Leu-bd"/>
</dbReference>
<dbReference type="RefSeq" id="WP_129219883.1">
    <property type="nucleotide sequence ID" value="NZ_QYBC01000011.1"/>
</dbReference>
<dbReference type="OrthoDB" id="9768386at2"/>
<dbReference type="Pfam" id="PF13458">
    <property type="entry name" value="Peripla_BP_6"/>
    <property type="match status" value="1"/>
</dbReference>
<dbReference type="InterPro" id="IPR028082">
    <property type="entry name" value="Peripla_BP_I"/>
</dbReference>
<evidence type="ECO:0000256" key="3">
    <source>
        <dbReference type="ARBA" id="ARBA00022729"/>
    </source>
</evidence>
<comment type="caution">
    <text evidence="7">The sequence shown here is derived from an EMBL/GenBank/DDBJ whole genome shotgun (WGS) entry which is preliminary data.</text>
</comment>
<dbReference type="InterPro" id="IPR000709">
    <property type="entry name" value="Leu_Ile_Val-bd"/>
</dbReference>
<gene>
    <name evidence="7" type="ORF">D3272_14340</name>
</gene>
<dbReference type="SUPFAM" id="SSF53822">
    <property type="entry name" value="Periplasmic binding protein-like I"/>
    <property type="match status" value="1"/>
</dbReference>
<evidence type="ECO:0000256" key="5">
    <source>
        <dbReference type="SAM" id="SignalP"/>
    </source>
</evidence>
<dbReference type="PANTHER" id="PTHR47151:SF2">
    <property type="entry name" value="AMINO ACID BINDING PROTEIN"/>
    <property type="match status" value="1"/>
</dbReference>
<keyword evidence="3 5" id="KW-0732">Signal</keyword>
<dbReference type="AlphaFoldDB" id="A0A4Q2RBE7"/>
<organism evidence="7 8">
    <name type="scientific">Lichenibacterium ramalinae</name>
    <dbReference type="NCBI Taxonomy" id="2316527"/>
    <lineage>
        <taxon>Bacteria</taxon>
        <taxon>Pseudomonadati</taxon>
        <taxon>Pseudomonadota</taxon>
        <taxon>Alphaproteobacteria</taxon>
        <taxon>Hyphomicrobiales</taxon>
        <taxon>Lichenihabitantaceae</taxon>
        <taxon>Lichenibacterium</taxon>
    </lineage>
</organism>
<evidence type="ECO:0000313" key="8">
    <source>
        <dbReference type="Proteomes" id="UP000289411"/>
    </source>
</evidence>
<feature type="domain" description="Leucine-binding protein" evidence="6">
    <location>
        <begin position="32"/>
        <end position="356"/>
    </location>
</feature>
<comment type="similarity">
    <text evidence="1">Belongs to the leucine-binding protein family.</text>
</comment>
<feature type="chain" id="PRO_5020411389" evidence="5">
    <location>
        <begin position="22"/>
        <end position="378"/>
    </location>
</feature>
<evidence type="ECO:0000256" key="4">
    <source>
        <dbReference type="ARBA" id="ARBA00022970"/>
    </source>
</evidence>
<evidence type="ECO:0000259" key="6">
    <source>
        <dbReference type="Pfam" id="PF13458"/>
    </source>
</evidence>
<evidence type="ECO:0000256" key="2">
    <source>
        <dbReference type="ARBA" id="ARBA00022448"/>
    </source>
</evidence>
<keyword evidence="8" id="KW-1185">Reference proteome</keyword>
<reference evidence="7 8" key="1">
    <citation type="submission" date="2018-09" db="EMBL/GenBank/DDBJ databases">
        <authorList>
            <person name="Grouzdev D.S."/>
            <person name="Krutkina M.S."/>
        </authorList>
    </citation>
    <scope>NUCLEOTIDE SEQUENCE [LARGE SCALE GENOMIC DNA]</scope>
    <source>
        <strain evidence="7 8">RmlP001</strain>
    </source>
</reference>
<sequence length="378" mass="38746">MTRPIPLLLASTLLASAAALAAPAAALAADDVRIAVAVPRTGTVATAGDQVVAGARQAAKAINAAGGVGGRRIVLDIEDDACDPKQAISVANRIVGEGITLVDGHTCSAASIAASPIYAEAGTVMMSPASVSAKLTDTAAARGWSDIFRVYTRDDVQGELMGRFMAERFKGKVVAFVDDKGTYGKGLADSVRAAFEAHGGKVAFREGINPGEKDYSAVVSKLKAIGAEAVYYGGYPPEGGLILRQAADQHFHPVFVTTSGFAAPEFASIAGAASEGTIFPFPPDPSKKPAAAGVLDAFKADGIVPDGFTLFSYATIQALAEGVKRAGGTDGKAVTAALRGSAPIDTVIGPLRFDKKGDAEGIVYEIDVWKGGRYAPMD</sequence>
<protein>
    <submittedName>
        <fullName evidence="7">Branched-chain amino acid ABC transporter substrate-binding protein</fullName>
    </submittedName>
</protein>
<dbReference type="PRINTS" id="PR00337">
    <property type="entry name" value="LEUILEVALBP"/>
</dbReference>
<dbReference type="Gene3D" id="3.40.50.2300">
    <property type="match status" value="2"/>
</dbReference>
<proteinExistence type="inferred from homology"/>
<evidence type="ECO:0000313" key="7">
    <source>
        <dbReference type="EMBL" id="RYB04187.1"/>
    </source>
</evidence>
<dbReference type="CDD" id="cd06342">
    <property type="entry name" value="PBP1_ABC_LIVBP-like"/>
    <property type="match status" value="1"/>
</dbReference>
<feature type="signal peptide" evidence="5">
    <location>
        <begin position="1"/>
        <end position="21"/>
    </location>
</feature>
<dbReference type="EMBL" id="QYBC01000011">
    <property type="protein sequence ID" value="RYB04187.1"/>
    <property type="molecule type" value="Genomic_DNA"/>
</dbReference>
<keyword evidence="2" id="KW-0813">Transport</keyword>
<dbReference type="Proteomes" id="UP000289411">
    <property type="component" value="Unassembled WGS sequence"/>
</dbReference>